<dbReference type="RefSeq" id="WP_144565576.1">
    <property type="nucleotide sequence ID" value="NZ_VIVN01000006.1"/>
</dbReference>
<feature type="transmembrane region" description="Helical" evidence="7">
    <location>
        <begin position="100"/>
        <end position="121"/>
    </location>
</feature>
<evidence type="ECO:0000256" key="6">
    <source>
        <dbReference type="ARBA" id="ARBA00023136"/>
    </source>
</evidence>
<gene>
    <name evidence="9" type="ORF">FB550_10685</name>
</gene>
<name>A0A561DCF4_9BACI</name>
<evidence type="ECO:0000256" key="1">
    <source>
        <dbReference type="ARBA" id="ARBA00004651"/>
    </source>
</evidence>
<evidence type="ECO:0000256" key="5">
    <source>
        <dbReference type="ARBA" id="ARBA00022989"/>
    </source>
</evidence>
<dbReference type="EMBL" id="VIVN01000006">
    <property type="protein sequence ID" value="TWE01033.1"/>
    <property type="molecule type" value="Genomic_DNA"/>
</dbReference>
<dbReference type="SUPFAM" id="SSF161098">
    <property type="entry name" value="MetI-like"/>
    <property type="match status" value="1"/>
</dbReference>
<feature type="transmembrane region" description="Helical" evidence="7">
    <location>
        <begin position="37"/>
        <end position="63"/>
    </location>
</feature>
<dbReference type="Gene3D" id="1.10.3720.10">
    <property type="entry name" value="MetI-like"/>
    <property type="match status" value="1"/>
</dbReference>
<keyword evidence="10" id="KW-1185">Reference proteome</keyword>
<comment type="subcellular location">
    <subcellularLocation>
        <location evidence="1 7">Cell membrane</location>
        <topology evidence="1 7">Multi-pass membrane protein</topology>
    </subcellularLocation>
</comment>
<feature type="transmembrane region" description="Helical" evidence="7">
    <location>
        <begin position="289"/>
        <end position="310"/>
    </location>
</feature>
<evidence type="ECO:0000256" key="2">
    <source>
        <dbReference type="ARBA" id="ARBA00022448"/>
    </source>
</evidence>
<dbReference type="InterPro" id="IPR035906">
    <property type="entry name" value="MetI-like_sf"/>
</dbReference>
<evidence type="ECO:0000256" key="4">
    <source>
        <dbReference type="ARBA" id="ARBA00022692"/>
    </source>
</evidence>
<keyword evidence="2 7" id="KW-0813">Transport</keyword>
<dbReference type="Pfam" id="PF00528">
    <property type="entry name" value="BPD_transp_1"/>
    <property type="match status" value="1"/>
</dbReference>
<dbReference type="GO" id="GO:0005886">
    <property type="term" value="C:plasma membrane"/>
    <property type="evidence" value="ECO:0007669"/>
    <property type="project" value="UniProtKB-SubCell"/>
</dbReference>
<dbReference type="AlphaFoldDB" id="A0A561DCF4"/>
<evidence type="ECO:0000313" key="9">
    <source>
        <dbReference type="EMBL" id="TWE01033.1"/>
    </source>
</evidence>
<evidence type="ECO:0000259" key="8">
    <source>
        <dbReference type="PROSITE" id="PS50928"/>
    </source>
</evidence>
<dbReference type="InterPro" id="IPR050809">
    <property type="entry name" value="UgpAE/MalFG_permease"/>
</dbReference>
<keyword evidence="5 7" id="KW-1133">Transmembrane helix</keyword>
<dbReference type="PANTHER" id="PTHR43227:SF11">
    <property type="entry name" value="BLL4140 PROTEIN"/>
    <property type="match status" value="1"/>
</dbReference>
<feature type="transmembrane region" description="Helical" evidence="7">
    <location>
        <begin position="133"/>
        <end position="155"/>
    </location>
</feature>
<keyword evidence="6 7" id="KW-0472">Membrane</keyword>
<dbReference type="PANTHER" id="PTHR43227">
    <property type="entry name" value="BLL4140 PROTEIN"/>
    <property type="match status" value="1"/>
</dbReference>
<keyword evidence="3" id="KW-1003">Cell membrane</keyword>
<dbReference type="GO" id="GO:0055085">
    <property type="term" value="P:transmembrane transport"/>
    <property type="evidence" value="ECO:0007669"/>
    <property type="project" value="InterPro"/>
</dbReference>
<reference evidence="9 10" key="1">
    <citation type="submission" date="2019-06" db="EMBL/GenBank/DDBJ databases">
        <title>Sorghum-associated microbial communities from plants grown in Nebraska, USA.</title>
        <authorList>
            <person name="Schachtman D."/>
        </authorList>
    </citation>
    <scope>NUCLEOTIDE SEQUENCE [LARGE SCALE GENOMIC DNA]</scope>
    <source>
        <strain evidence="9 10">2482</strain>
    </source>
</reference>
<organism evidence="9 10">
    <name type="scientific">Neobacillus bataviensis</name>
    <dbReference type="NCBI Taxonomy" id="220685"/>
    <lineage>
        <taxon>Bacteria</taxon>
        <taxon>Bacillati</taxon>
        <taxon>Bacillota</taxon>
        <taxon>Bacilli</taxon>
        <taxon>Bacillales</taxon>
        <taxon>Bacillaceae</taxon>
        <taxon>Neobacillus</taxon>
    </lineage>
</organism>
<comment type="similarity">
    <text evidence="7">Belongs to the binding-protein-dependent transport system permease family.</text>
</comment>
<evidence type="ECO:0000256" key="7">
    <source>
        <dbReference type="RuleBase" id="RU363032"/>
    </source>
</evidence>
<dbReference type="PROSITE" id="PS50928">
    <property type="entry name" value="ABC_TM1"/>
    <property type="match status" value="1"/>
</dbReference>
<dbReference type="Proteomes" id="UP000319671">
    <property type="component" value="Unassembled WGS sequence"/>
</dbReference>
<feature type="domain" description="ABC transmembrane type-1" evidence="8">
    <location>
        <begin position="96"/>
        <end position="310"/>
    </location>
</feature>
<evidence type="ECO:0000313" key="10">
    <source>
        <dbReference type="Proteomes" id="UP000319671"/>
    </source>
</evidence>
<dbReference type="CDD" id="cd06261">
    <property type="entry name" value="TM_PBP2"/>
    <property type="match status" value="1"/>
</dbReference>
<keyword evidence="4 7" id="KW-0812">Transmembrane</keyword>
<accession>A0A561DCF4</accession>
<dbReference type="InterPro" id="IPR000515">
    <property type="entry name" value="MetI-like"/>
</dbReference>
<comment type="caution">
    <text evidence="9">The sequence shown here is derived from an EMBL/GenBank/DDBJ whole genome shotgun (WGS) entry which is preliminary data.</text>
</comment>
<evidence type="ECO:0000256" key="3">
    <source>
        <dbReference type="ARBA" id="ARBA00022475"/>
    </source>
</evidence>
<sequence length="323" mass="36297">MKFAIKASNNPLKSSEIRLETLNKKSRIKQILENYELYLFLLPAIIYFIVFQYIPMYGVLIAFKDYVPSLGILGSPWVGLQHFVRFFESYQFWTLIKNSLGLSIFQLIIGFPMPIIIALLLNQMIHQKYKRFVQTVIYAPHFISIVVLAGMIFVFFSDKGLINSVITLFGGSAISFMSEPSWFKPLYIGSGVWQETGWACIVYLAALAGVSPEIHEAATVDGANKWQRILHVDIPAIMPTAIILLILSVGNLMNIGFEKAFLLQTPLNQPAAEIIPTYVYKVGLQQSEYSFASAVGLFNAVINLVLIWIVNRTAKKVSGSGLW</sequence>
<proteinExistence type="inferred from homology"/>
<protein>
    <submittedName>
        <fullName evidence="9">Carbohydrate ABC transporter membrane protein 1 (CUT1 family)</fullName>
    </submittedName>
</protein>
<feature type="transmembrane region" description="Helical" evidence="7">
    <location>
        <begin position="234"/>
        <end position="257"/>
    </location>
</feature>